<dbReference type="EMBL" id="LNIX01000004">
    <property type="protein sequence ID" value="OXA56597.1"/>
    <property type="molecule type" value="Genomic_DNA"/>
</dbReference>
<sequence length="123" mass="14207">MTEIQRHPDGDNRLSVNGSRVDGEVQTEGNDPAKRKNFFVTRWKPIIGISQHCYNSCRPTSPTPVKNRDAIKEIFERGDQDFSDERAAIFTFRRDCLSPCGKNTRNRLNSGRWVIRKIVLVWS</sequence>
<evidence type="ECO:0000256" key="1">
    <source>
        <dbReference type="SAM" id="MobiDB-lite"/>
    </source>
</evidence>
<gene>
    <name evidence="2" type="ORF">Fcan01_08736</name>
</gene>
<name>A0A226EHM4_FOLCA</name>
<reference evidence="2 3" key="1">
    <citation type="submission" date="2015-12" db="EMBL/GenBank/DDBJ databases">
        <title>The genome of Folsomia candida.</title>
        <authorList>
            <person name="Faddeeva A."/>
            <person name="Derks M.F."/>
            <person name="Anvar Y."/>
            <person name="Smit S."/>
            <person name="Van Straalen N."/>
            <person name="Roelofs D."/>
        </authorList>
    </citation>
    <scope>NUCLEOTIDE SEQUENCE [LARGE SCALE GENOMIC DNA]</scope>
    <source>
        <strain evidence="2 3">VU population</strain>
        <tissue evidence="2">Whole body</tissue>
    </source>
</reference>
<protein>
    <submittedName>
        <fullName evidence="2">Uncharacterized protein</fullName>
    </submittedName>
</protein>
<feature type="region of interest" description="Disordered" evidence="1">
    <location>
        <begin position="1"/>
        <end position="34"/>
    </location>
</feature>
<evidence type="ECO:0000313" key="3">
    <source>
        <dbReference type="Proteomes" id="UP000198287"/>
    </source>
</evidence>
<dbReference type="AlphaFoldDB" id="A0A226EHM4"/>
<keyword evidence="3" id="KW-1185">Reference proteome</keyword>
<evidence type="ECO:0000313" key="2">
    <source>
        <dbReference type="EMBL" id="OXA56597.1"/>
    </source>
</evidence>
<comment type="caution">
    <text evidence="2">The sequence shown here is derived from an EMBL/GenBank/DDBJ whole genome shotgun (WGS) entry which is preliminary data.</text>
</comment>
<dbReference type="Proteomes" id="UP000198287">
    <property type="component" value="Unassembled WGS sequence"/>
</dbReference>
<organism evidence="2 3">
    <name type="scientific">Folsomia candida</name>
    <name type="common">Springtail</name>
    <dbReference type="NCBI Taxonomy" id="158441"/>
    <lineage>
        <taxon>Eukaryota</taxon>
        <taxon>Metazoa</taxon>
        <taxon>Ecdysozoa</taxon>
        <taxon>Arthropoda</taxon>
        <taxon>Hexapoda</taxon>
        <taxon>Collembola</taxon>
        <taxon>Entomobryomorpha</taxon>
        <taxon>Isotomoidea</taxon>
        <taxon>Isotomidae</taxon>
        <taxon>Proisotominae</taxon>
        <taxon>Folsomia</taxon>
    </lineage>
</organism>
<feature type="compositionally biased region" description="Basic and acidic residues" evidence="1">
    <location>
        <begin position="1"/>
        <end position="12"/>
    </location>
</feature>
<accession>A0A226EHM4</accession>
<proteinExistence type="predicted"/>